<keyword evidence="4" id="KW-0732">Signal</keyword>
<dbReference type="GO" id="GO:0005615">
    <property type="term" value="C:extracellular space"/>
    <property type="evidence" value="ECO:0007669"/>
    <property type="project" value="TreeGrafter"/>
</dbReference>
<evidence type="ECO:0000313" key="6">
    <source>
        <dbReference type="EnsemblMetazoa" id="MDOA014252-PA"/>
    </source>
</evidence>
<evidence type="ECO:0000256" key="1">
    <source>
        <dbReference type="ARBA" id="ARBA00022690"/>
    </source>
</evidence>
<dbReference type="SMART" id="SM00131">
    <property type="entry name" value="KU"/>
    <property type="match status" value="1"/>
</dbReference>
<dbReference type="SUPFAM" id="SSF57362">
    <property type="entry name" value="BPTI-like"/>
    <property type="match status" value="1"/>
</dbReference>
<dbReference type="VEuPathDB" id="VectorBase:MDOA014252"/>
<dbReference type="AlphaFoldDB" id="A0A1I8NE42"/>
<reference evidence="8" key="2">
    <citation type="submission" date="2025-04" db="UniProtKB">
        <authorList>
            <consortium name="RefSeq"/>
        </authorList>
    </citation>
    <scope>IDENTIFICATION</scope>
    <source>
        <strain evidence="8">Aabys</strain>
    </source>
</reference>
<dbReference type="VEuPathDB" id="VectorBase:MDOMA2_008279"/>
<keyword evidence="7" id="KW-1185">Reference proteome</keyword>
<proteinExistence type="predicted"/>
<organism evidence="6">
    <name type="scientific">Musca domestica</name>
    <name type="common">House fly</name>
    <dbReference type="NCBI Taxonomy" id="7370"/>
    <lineage>
        <taxon>Eukaryota</taxon>
        <taxon>Metazoa</taxon>
        <taxon>Ecdysozoa</taxon>
        <taxon>Arthropoda</taxon>
        <taxon>Hexapoda</taxon>
        <taxon>Insecta</taxon>
        <taxon>Pterygota</taxon>
        <taxon>Neoptera</taxon>
        <taxon>Endopterygota</taxon>
        <taxon>Diptera</taxon>
        <taxon>Brachycera</taxon>
        <taxon>Muscomorpha</taxon>
        <taxon>Muscoidea</taxon>
        <taxon>Muscidae</taxon>
        <taxon>Musca</taxon>
    </lineage>
</organism>
<dbReference type="PROSITE" id="PS50279">
    <property type="entry name" value="BPTI_KUNITZ_2"/>
    <property type="match status" value="1"/>
</dbReference>
<name>A0A1I8NE42_MUSDO</name>
<dbReference type="Proteomes" id="UP001652621">
    <property type="component" value="Unplaced"/>
</dbReference>
<dbReference type="Pfam" id="PF00014">
    <property type="entry name" value="Kunitz_BPTI"/>
    <property type="match status" value="1"/>
</dbReference>
<dbReference type="GeneID" id="101892161"/>
<dbReference type="RefSeq" id="XP_005182678.1">
    <property type="nucleotide sequence ID" value="XM_005182621.3"/>
</dbReference>
<dbReference type="EnsemblMetazoa" id="MDOA014252-RA">
    <property type="protein sequence ID" value="MDOA014252-PA"/>
    <property type="gene ID" value="MDOA014252"/>
</dbReference>
<dbReference type="PROSITE" id="PS00280">
    <property type="entry name" value="BPTI_KUNITZ_1"/>
    <property type="match status" value="1"/>
</dbReference>
<dbReference type="InterPro" id="IPR002223">
    <property type="entry name" value="Kunitz_BPTI"/>
</dbReference>
<protein>
    <submittedName>
        <fullName evidence="8">KappaPI-actitoxin-Avd3c-like isoform X1</fullName>
    </submittedName>
</protein>
<dbReference type="PANTHER" id="PTHR10083">
    <property type="entry name" value="KUNITZ-TYPE PROTEASE INHIBITOR-RELATED"/>
    <property type="match status" value="1"/>
</dbReference>
<dbReference type="OrthoDB" id="4473401at2759"/>
<dbReference type="FunFam" id="4.10.410.10:FF:000050">
    <property type="entry name" value="Trypsin protease inhibitor-like 4"/>
    <property type="match status" value="1"/>
</dbReference>
<feature type="domain" description="BPTI/Kunitz inhibitor" evidence="5">
    <location>
        <begin position="26"/>
        <end position="77"/>
    </location>
</feature>
<dbReference type="GO" id="GO:0004867">
    <property type="term" value="F:serine-type endopeptidase inhibitor activity"/>
    <property type="evidence" value="ECO:0007669"/>
    <property type="project" value="UniProtKB-KW"/>
</dbReference>
<evidence type="ECO:0000256" key="4">
    <source>
        <dbReference type="SAM" id="SignalP"/>
    </source>
</evidence>
<keyword evidence="3" id="KW-1015">Disulfide bond</keyword>
<dbReference type="InterPro" id="IPR036880">
    <property type="entry name" value="Kunitz_BPTI_sf"/>
</dbReference>
<evidence type="ECO:0000256" key="2">
    <source>
        <dbReference type="ARBA" id="ARBA00022900"/>
    </source>
</evidence>
<feature type="chain" id="PRO_5044561588" evidence="4">
    <location>
        <begin position="21"/>
        <end position="79"/>
    </location>
</feature>
<dbReference type="eggNOG" id="KOG4295">
    <property type="taxonomic scope" value="Eukaryota"/>
</dbReference>
<keyword evidence="2" id="KW-0722">Serine protease inhibitor</keyword>
<dbReference type="PANTHER" id="PTHR10083:SF374">
    <property type="entry name" value="BPTI_KUNITZ INHIBITOR DOMAIN-CONTAINING PROTEIN"/>
    <property type="match status" value="1"/>
</dbReference>
<keyword evidence="1" id="KW-0646">Protease inhibitor</keyword>
<gene>
    <name evidence="6" type="primary">101892161</name>
    <name evidence="8" type="synonym">LOC101892161</name>
</gene>
<accession>A0A1I8NE42</accession>
<evidence type="ECO:0000256" key="3">
    <source>
        <dbReference type="ARBA" id="ARBA00023157"/>
    </source>
</evidence>
<evidence type="ECO:0000313" key="8">
    <source>
        <dbReference type="RefSeq" id="XP_005182678.1"/>
    </source>
</evidence>
<sequence length="79" mass="8646">MKVFAFLLTVLLAFFSTSLALKDPICGQPSAVIGICRAEIPKFTYNAASNECISFVYGGCHGNDNNFATKEECEEKCKE</sequence>
<dbReference type="Gene3D" id="4.10.410.10">
    <property type="entry name" value="Pancreatic trypsin inhibitor Kunitz domain"/>
    <property type="match status" value="1"/>
</dbReference>
<reference evidence="6" key="1">
    <citation type="submission" date="2020-05" db="UniProtKB">
        <authorList>
            <consortium name="EnsemblMetazoa"/>
        </authorList>
    </citation>
    <scope>IDENTIFICATION</scope>
    <source>
        <strain evidence="6">Aabys</strain>
    </source>
</reference>
<dbReference type="PRINTS" id="PR00759">
    <property type="entry name" value="BASICPTASE"/>
</dbReference>
<dbReference type="KEGG" id="mde:101892161"/>
<evidence type="ECO:0000259" key="5">
    <source>
        <dbReference type="PROSITE" id="PS50279"/>
    </source>
</evidence>
<dbReference type="InterPro" id="IPR050098">
    <property type="entry name" value="TFPI/VKTCI-like"/>
</dbReference>
<evidence type="ECO:0000313" key="7">
    <source>
        <dbReference type="Proteomes" id="UP001652621"/>
    </source>
</evidence>
<feature type="signal peptide" evidence="4">
    <location>
        <begin position="1"/>
        <end position="20"/>
    </location>
</feature>
<dbReference type="InterPro" id="IPR020901">
    <property type="entry name" value="Prtase_inh_Kunz-CS"/>
</dbReference>